<dbReference type="Proteomes" id="UP001651158">
    <property type="component" value="Unassembled WGS sequence"/>
</dbReference>
<feature type="compositionally biased region" description="Polar residues" evidence="1">
    <location>
        <begin position="1"/>
        <end position="10"/>
    </location>
</feature>
<name>A0ABR4Q2I5_9CEST</name>
<evidence type="ECO:0000256" key="1">
    <source>
        <dbReference type="SAM" id="MobiDB-lite"/>
    </source>
</evidence>
<reference evidence="2 3" key="1">
    <citation type="journal article" date="2022" name="Front. Cell. Infect. Microbiol.">
        <title>The Genomes of Two Strains of Taenia crassiceps the Animal Model for the Study of Human Cysticercosis.</title>
        <authorList>
            <person name="Bobes R.J."/>
            <person name="Estrada K."/>
            <person name="Rios-Valencia D.G."/>
            <person name="Calderon-Gallegos A."/>
            <person name="de la Torre P."/>
            <person name="Carrero J.C."/>
            <person name="Sanchez-Flores A."/>
            <person name="Laclette J.P."/>
        </authorList>
    </citation>
    <scope>NUCLEOTIDE SEQUENCE [LARGE SCALE GENOMIC DNA]</scope>
    <source>
        <strain evidence="2">WFUcys</strain>
    </source>
</reference>
<evidence type="ECO:0000313" key="3">
    <source>
        <dbReference type="Proteomes" id="UP001651158"/>
    </source>
</evidence>
<dbReference type="EMBL" id="JAKROA010000015">
    <property type="protein sequence ID" value="KAL5103872.1"/>
    <property type="molecule type" value="Genomic_DNA"/>
</dbReference>
<evidence type="ECO:0000313" key="2">
    <source>
        <dbReference type="EMBL" id="KAL5103872.1"/>
    </source>
</evidence>
<protein>
    <submittedName>
        <fullName evidence="2">Uncharacterized protein</fullName>
    </submittedName>
</protein>
<accession>A0ABR4Q2I5</accession>
<organism evidence="2 3">
    <name type="scientific">Taenia crassiceps</name>
    <dbReference type="NCBI Taxonomy" id="6207"/>
    <lineage>
        <taxon>Eukaryota</taxon>
        <taxon>Metazoa</taxon>
        <taxon>Spiralia</taxon>
        <taxon>Lophotrochozoa</taxon>
        <taxon>Platyhelminthes</taxon>
        <taxon>Cestoda</taxon>
        <taxon>Eucestoda</taxon>
        <taxon>Cyclophyllidea</taxon>
        <taxon>Taeniidae</taxon>
        <taxon>Taenia</taxon>
    </lineage>
</organism>
<feature type="region of interest" description="Disordered" evidence="1">
    <location>
        <begin position="1"/>
        <end position="33"/>
    </location>
</feature>
<gene>
    <name evidence="2" type="ORF">TcWFU_003373</name>
</gene>
<sequence length="141" mass="15116">MQLATENSAFLDTGMPSERSSIANSRKPGSRFDVPSKSAQCGLYNKIGDVATKAALVCIVSERVVLHLVRGEDNLSHPSLVMFNGTPSCSPVGALPYERVRNVQLRASIDRVAVDVLPVLCASETAPHLQSDAQQQHSLST</sequence>
<keyword evidence="3" id="KW-1185">Reference proteome</keyword>
<comment type="caution">
    <text evidence="2">The sequence shown here is derived from an EMBL/GenBank/DDBJ whole genome shotgun (WGS) entry which is preliminary data.</text>
</comment>
<proteinExistence type="predicted"/>